<dbReference type="Gene3D" id="3.10.350.10">
    <property type="entry name" value="LysM domain"/>
    <property type="match status" value="1"/>
</dbReference>
<dbReference type="InterPro" id="IPR013783">
    <property type="entry name" value="Ig-like_fold"/>
</dbReference>
<dbReference type="Proteomes" id="UP001055156">
    <property type="component" value="Unassembled WGS sequence"/>
</dbReference>
<accession>A0ABQ4TD74</accession>
<feature type="domain" description="LysM" evidence="2">
    <location>
        <begin position="443"/>
        <end position="492"/>
    </location>
</feature>
<name>A0ABQ4TD74_METOR</name>
<keyword evidence="4" id="KW-1185">Reference proteome</keyword>
<dbReference type="Pfam" id="PF01476">
    <property type="entry name" value="LysM"/>
    <property type="match status" value="1"/>
</dbReference>
<evidence type="ECO:0000313" key="4">
    <source>
        <dbReference type="Proteomes" id="UP001055156"/>
    </source>
</evidence>
<dbReference type="PANTHER" id="PTHR34700">
    <property type="entry name" value="POTASSIUM BINDING PROTEIN KBP"/>
    <property type="match status" value="1"/>
</dbReference>
<comment type="caution">
    <text evidence="3">The sequence shown here is derived from an EMBL/GenBank/DDBJ whole genome shotgun (WGS) entry which is preliminary data.</text>
</comment>
<sequence length="503" mass="50484">MTSELRRGIVLAGVGLLAGFALVVALFGTGELLKRQGPPVPAAPHGLTGSADGAGKAGPESPAAKSSAAKPEALQELSPGGPASPAARPEAPEAGTPSFDIVRVEPDGSAVVAGRAAPDSTVELLRDGQPFARVQADPAGQFALTPPDLPAGNSEITLRMTAPDGKTATSRQSVVVVVAPKRDAKPLIALSSPDKPTVVLSQPEEKPGTGAAAGKPEPPSSGQGLAEARTPETKAAGKRGPGAAARPGTKPAAGAHAGATAEAGPGGPVKIVSIDAQENGRLFVSAEAEKGSTLRLYLNDTLVASGQAGPDGRIAFTIGRGVRPGDYQIRVDQVDPSSGKVRRRAAVAFAFPAPGPAPAPVAEAGSEPGRGGPARATGSNATPSPTREAAAAPEAAPTTAPSRPATPAADGKAGAPAPSRPAATAEAAAPRNAPGSVFVAEIGTARIIRGDSLWQISRRTYGRGDRYTVIYDANQQQIRDPDLIYPGQIFVLPKDAPDPAKRG</sequence>
<feature type="region of interest" description="Disordered" evidence="1">
    <location>
        <begin position="38"/>
        <end position="101"/>
    </location>
</feature>
<dbReference type="InterPro" id="IPR052196">
    <property type="entry name" value="Bact_Kbp"/>
</dbReference>
<dbReference type="InterPro" id="IPR036779">
    <property type="entry name" value="LysM_dom_sf"/>
</dbReference>
<feature type="compositionally biased region" description="Low complexity" evidence="1">
    <location>
        <begin position="241"/>
        <end position="263"/>
    </location>
</feature>
<dbReference type="InterPro" id="IPR018392">
    <property type="entry name" value="LysM"/>
</dbReference>
<reference evidence="3" key="1">
    <citation type="journal article" date="2021" name="Front. Microbiol.">
        <title>Comprehensive Comparative Genomics and Phenotyping of Methylobacterium Species.</title>
        <authorList>
            <person name="Alessa O."/>
            <person name="Ogura Y."/>
            <person name="Fujitani Y."/>
            <person name="Takami H."/>
            <person name="Hayashi T."/>
            <person name="Sahin N."/>
            <person name="Tani A."/>
        </authorList>
    </citation>
    <scope>NUCLEOTIDE SEQUENCE</scope>
    <source>
        <strain evidence="3">NBRC 15689</strain>
    </source>
</reference>
<feature type="region of interest" description="Disordered" evidence="1">
    <location>
        <begin position="187"/>
        <end position="270"/>
    </location>
</feature>
<evidence type="ECO:0000256" key="1">
    <source>
        <dbReference type="SAM" id="MobiDB-lite"/>
    </source>
</evidence>
<feature type="region of interest" description="Disordered" evidence="1">
    <location>
        <begin position="351"/>
        <end position="432"/>
    </location>
</feature>
<dbReference type="Gene3D" id="2.60.40.10">
    <property type="entry name" value="Immunoglobulins"/>
    <property type="match status" value="1"/>
</dbReference>
<feature type="compositionally biased region" description="Low complexity" evidence="1">
    <location>
        <begin position="57"/>
        <end position="95"/>
    </location>
</feature>
<gene>
    <name evidence="3" type="ORF">LKMONMHP_3896</name>
</gene>
<organism evidence="3 4">
    <name type="scientific">Methylobacterium organophilum</name>
    <dbReference type="NCBI Taxonomy" id="410"/>
    <lineage>
        <taxon>Bacteria</taxon>
        <taxon>Pseudomonadati</taxon>
        <taxon>Pseudomonadota</taxon>
        <taxon>Alphaproteobacteria</taxon>
        <taxon>Hyphomicrobiales</taxon>
        <taxon>Methylobacteriaceae</taxon>
        <taxon>Methylobacterium</taxon>
    </lineage>
</organism>
<feature type="compositionally biased region" description="Low complexity" evidence="1">
    <location>
        <begin position="381"/>
        <end position="432"/>
    </location>
</feature>
<dbReference type="CDD" id="cd00118">
    <property type="entry name" value="LysM"/>
    <property type="match status" value="1"/>
</dbReference>
<dbReference type="PANTHER" id="PTHR34700:SF4">
    <property type="entry name" value="PHAGE-LIKE ELEMENT PBSX PROTEIN XKDP"/>
    <property type="match status" value="1"/>
</dbReference>
<proteinExistence type="predicted"/>
<dbReference type="PROSITE" id="PS51782">
    <property type="entry name" value="LYSM"/>
    <property type="match status" value="1"/>
</dbReference>
<dbReference type="SMART" id="SM00257">
    <property type="entry name" value="LysM"/>
    <property type="match status" value="1"/>
</dbReference>
<dbReference type="EMBL" id="BPQV01000013">
    <property type="protein sequence ID" value="GJE29021.1"/>
    <property type="molecule type" value="Genomic_DNA"/>
</dbReference>
<evidence type="ECO:0000313" key="3">
    <source>
        <dbReference type="EMBL" id="GJE29021.1"/>
    </source>
</evidence>
<evidence type="ECO:0000259" key="2">
    <source>
        <dbReference type="PROSITE" id="PS51782"/>
    </source>
</evidence>
<protein>
    <recommendedName>
        <fullName evidence="2">LysM domain-containing protein</fullName>
    </recommendedName>
</protein>
<dbReference type="RefSeq" id="WP_238313145.1">
    <property type="nucleotide sequence ID" value="NZ_BPQV01000013.1"/>
</dbReference>
<reference evidence="3" key="2">
    <citation type="submission" date="2021-08" db="EMBL/GenBank/DDBJ databases">
        <authorList>
            <person name="Tani A."/>
            <person name="Ola A."/>
            <person name="Ogura Y."/>
            <person name="Katsura K."/>
            <person name="Hayashi T."/>
        </authorList>
    </citation>
    <scope>NUCLEOTIDE SEQUENCE</scope>
    <source>
        <strain evidence="3">NBRC 15689</strain>
    </source>
</reference>